<gene>
    <name evidence="2" type="ORF">SAMN05216236_104192</name>
</gene>
<sequence length="77" mass="8797">MDQMNTEQDRSFARKGRNTGLVIAAGGIAAILAPWIVRVLGLPMRFEMLIYFGALAAFVWALVNIYQLWRLRQDSQR</sequence>
<evidence type="ECO:0000256" key="1">
    <source>
        <dbReference type="SAM" id="Phobius"/>
    </source>
</evidence>
<dbReference type="Pfam" id="PF17272">
    <property type="entry name" value="DUF5337"/>
    <property type="match status" value="1"/>
</dbReference>
<feature type="transmembrane region" description="Helical" evidence="1">
    <location>
        <begin position="20"/>
        <end position="37"/>
    </location>
</feature>
<dbReference type="eggNOG" id="ENOG50333JF">
    <property type="taxonomic scope" value="Bacteria"/>
</dbReference>
<dbReference type="InterPro" id="IPR036259">
    <property type="entry name" value="MFS_trans_sf"/>
</dbReference>
<dbReference type="Proteomes" id="UP000182466">
    <property type="component" value="Unassembled WGS sequence"/>
</dbReference>
<keyword evidence="1" id="KW-0472">Membrane</keyword>
<dbReference type="EMBL" id="FPAW01000004">
    <property type="protein sequence ID" value="SFT63673.1"/>
    <property type="molecule type" value="Genomic_DNA"/>
</dbReference>
<evidence type="ECO:0000313" key="3">
    <source>
        <dbReference type="Proteomes" id="UP000182466"/>
    </source>
</evidence>
<keyword evidence="3" id="KW-1185">Reference proteome</keyword>
<accession>A0A1I6ZLS1</accession>
<proteinExistence type="predicted"/>
<dbReference type="STRING" id="999627.SAMN05216236_104192"/>
<protein>
    <submittedName>
        <fullName evidence="2">Uncharacterized protein</fullName>
    </submittedName>
</protein>
<evidence type="ECO:0000313" key="2">
    <source>
        <dbReference type="EMBL" id="SFT63673.1"/>
    </source>
</evidence>
<dbReference type="AlphaFoldDB" id="A0A1I6ZLS1"/>
<keyword evidence="1" id="KW-1133">Transmembrane helix</keyword>
<feature type="transmembrane region" description="Helical" evidence="1">
    <location>
        <begin position="49"/>
        <end position="69"/>
    </location>
</feature>
<dbReference type="SUPFAM" id="SSF103473">
    <property type="entry name" value="MFS general substrate transporter"/>
    <property type="match status" value="1"/>
</dbReference>
<organism evidence="2 3">
    <name type="scientific">Sedimentitalea nanhaiensis</name>
    <dbReference type="NCBI Taxonomy" id="999627"/>
    <lineage>
        <taxon>Bacteria</taxon>
        <taxon>Pseudomonadati</taxon>
        <taxon>Pseudomonadota</taxon>
        <taxon>Alphaproteobacteria</taxon>
        <taxon>Rhodobacterales</taxon>
        <taxon>Paracoccaceae</taxon>
        <taxon>Sedimentitalea</taxon>
    </lineage>
</organism>
<name>A0A1I6ZLS1_9RHOB</name>
<dbReference type="InterPro" id="IPR020308">
    <property type="entry name" value="Uncharacterised_Ynq1"/>
</dbReference>
<reference evidence="2 3" key="1">
    <citation type="submission" date="2016-10" db="EMBL/GenBank/DDBJ databases">
        <authorList>
            <person name="de Groot N.N."/>
        </authorList>
    </citation>
    <scope>NUCLEOTIDE SEQUENCE [LARGE SCALE GENOMIC DNA]</scope>
    <source>
        <strain evidence="2 3">CGMCC 1.10959</strain>
    </source>
</reference>
<keyword evidence="1" id="KW-0812">Transmembrane</keyword>